<dbReference type="SUPFAM" id="SSF53649">
    <property type="entry name" value="Alkaline phosphatase-like"/>
    <property type="match status" value="1"/>
</dbReference>
<gene>
    <name evidence="8" type="primary">atsA</name>
    <name evidence="7" type="ORF">IRZ65_11090</name>
    <name evidence="8" type="ORF">NCTC11842_05304</name>
</gene>
<dbReference type="EC" id="3.1.6.1" evidence="8"/>
<dbReference type="CDD" id="cd16025">
    <property type="entry name" value="PAS_like"/>
    <property type="match status" value="1"/>
</dbReference>
<keyword evidence="2" id="KW-0479">Metal-binding</keyword>
<dbReference type="PROSITE" id="PS00149">
    <property type="entry name" value="SULFATASE_2"/>
    <property type="match status" value="1"/>
</dbReference>
<dbReference type="RefSeq" id="WP_073449999.1">
    <property type="nucleotide sequence ID" value="NZ_CP069263.1"/>
</dbReference>
<proteinExistence type="inferred from homology"/>
<accession>A0A2X2DB95</accession>
<evidence type="ECO:0000313" key="9">
    <source>
        <dbReference type="Proteomes" id="UP000250443"/>
    </source>
</evidence>
<dbReference type="InterPro" id="IPR017850">
    <property type="entry name" value="Alkaline_phosphatase_core_sf"/>
</dbReference>
<feature type="domain" description="Sulfatase N-terminal" evidence="6">
    <location>
        <begin position="31"/>
        <end position="436"/>
    </location>
</feature>
<dbReference type="Gene3D" id="3.30.1120.10">
    <property type="match status" value="1"/>
</dbReference>
<dbReference type="PROSITE" id="PS00523">
    <property type="entry name" value="SULFATASE_1"/>
    <property type="match status" value="1"/>
</dbReference>
<dbReference type="InterPro" id="IPR000917">
    <property type="entry name" value="Sulfatase_N"/>
</dbReference>
<evidence type="ECO:0000256" key="4">
    <source>
        <dbReference type="ARBA" id="ARBA00022837"/>
    </source>
</evidence>
<keyword evidence="3 8" id="KW-0378">Hydrolase</keyword>
<evidence type="ECO:0000256" key="5">
    <source>
        <dbReference type="SAM" id="SignalP"/>
    </source>
</evidence>
<protein>
    <submittedName>
        <fullName evidence="8">Arylsulfatase</fullName>
        <ecNumber evidence="8">3.1.6.1</ecNumber>
    </submittedName>
</protein>
<dbReference type="Gene3D" id="3.40.720.10">
    <property type="entry name" value="Alkaline Phosphatase, subunit A"/>
    <property type="match status" value="1"/>
</dbReference>
<reference evidence="8 9" key="1">
    <citation type="submission" date="2018-06" db="EMBL/GenBank/DDBJ databases">
        <authorList>
            <consortium name="Pathogen Informatics"/>
            <person name="Doyle S."/>
        </authorList>
    </citation>
    <scope>NUCLEOTIDE SEQUENCE [LARGE SCALE GENOMIC DNA]</scope>
    <source>
        <strain evidence="8 9">NCTC11842</strain>
    </source>
</reference>
<reference evidence="7 10" key="2">
    <citation type="submission" date="2020-10" db="EMBL/GenBank/DDBJ databases">
        <title>Genome sequences of Pseudomonas isolates.</title>
        <authorList>
            <person name="Wessels L."/>
            <person name="Reich F."/>
            <person name="Hammerl J."/>
        </authorList>
    </citation>
    <scope>NUCLEOTIDE SEQUENCE [LARGE SCALE GENOMIC DNA]</scope>
    <source>
        <strain evidence="7 10">20-MO00624-0</strain>
    </source>
</reference>
<evidence type="ECO:0000256" key="1">
    <source>
        <dbReference type="ARBA" id="ARBA00008779"/>
    </source>
</evidence>
<dbReference type="InterPro" id="IPR024607">
    <property type="entry name" value="Sulfatase_CS"/>
</dbReference>
<dbReference type="GO" id="GO:0004065">
    <property type="term" value="F:arylsulfatase activity"/>
    <property type="evidence" value="ECO:0007669"/>
    <property type="project" value="UniProtKB-EC"/>
</dbReference>
<dbReference type="Pfam" id="PF00884">
    <property type="entry name" value="Sulfatase"/>
    <property type="match status" value="1"/>
</dbReference>
<evidence type="ECO:0000256" key="3">
    <source>
        <dbReference type="ARBA" id="ARBA00022801"/>
    </source>
</evidence>
<dbReference type="GO" id="GO:0046872">
    <property type="term" value="F:metal ion binding"/>
    <property type="evidence" value="ECO:0007669"/>
    <property type="project" value="UniProtKB-KW"/>
</dbReference>
<evidence type="ECO:0000259" key="6">
    <source>
        <dbReference type="Pfam" id="PF00884"/>
    </source>
</evidence>
<keyword evidence="10" id="KW-1185">Reference proteome</keyword>
<evidence type="ECO:0000313" key="8">
    <source>
        <dbReference type="EMBL" id="SPZ16273.1"/>
    </source>
</evidence>
<keyword evidence="5" id="KW-0732">Signal</keyword>
<dbReference type="InterPro" id="IPR050738">
    <property type="entry name" value="Sulfatase"/>
</dbReference>
<keyword evidence="4" id="KW-0106">Calcium</keyword>
<name>A0A2X2DB95_PSELU</name>
<evidence type="ECO:0000313" key="10">
    <source>
        <dbReference type="Proteomes" id="UP000626180"/>
    </source>
</evidence>
<dbReference type="Proteomes" id="UP000250443">
    <property type="component" value="Unassembled WGS sequence"/>
</dbReference>
<sequence length="564" mass="62385">MKFIPGVLATCLCLLSSTTLFAENAPTPHQPNILLLVADDLGYADLGAMGSEISTPNLDQLIAGGKLLLDFHSAPSCSPTRAMLLTGNDQHLSGIGMMAETRNRLFAHQAIRPGYEGVLQGEAVTLAELLRDAGYETSIAGKWHLGKLPEQQPQNRGFAESYVVLEGGAAHFKQKEMSIQANYSATFVHNGEPLALPENYFSTTYFTDRLIETTRAAHEQNKPFFAFAAFTAPHWPLQAPDSYLAKYRGFYDRGYQVIADQRLVRQKELGLLPADFQTRAVLEGVPEWYSLSAEEKMRSARSMEAYAAMVESLDQEIGRLVTHLKNLGEYDNTLILFMSDNGPESVNRGDSIKEWVAEHFDNRLDNLGRANSFVTYGPAWAQVSAQPGRRYKQTIFEGGIRVPAFVHFPARVLKGQTTEFASVRDVMPTFLQVAGIEHPGIRYKGRAVIPSQGSTMLPFLSGEEPRIHAAAQQMGWEQDGAAALRRGNLKLVYAPKITGATWRLYDLATDPAEQQDLAGQHPEQVKDLLMDWRQYAGNNNISIDEAGVPRFPALQRPADSAPDL</sequence>
<dbReference type="AlphaFoldDB" id="A0A2X2DB95"/>
<evidence type="ECO:0000313" key="7">
    <source>
        <dbReference type="EMBL" id="MBF8641230.1"/>
    </source>
</evidence>
<feature type="chain" id="PRO_5016083037" evidence="5">
    <location>
        <begin position="23"/>
        <end position="564"/>
    </location>
</feature>
<dbReference type="EMBL" id="JADMCD010000005">
    <property type="protein sequence ID" value="MBF8641230.1"/>
    <property type="molecule type" value="Genomic_DNA"/>
</dbReference>
<dbReference type="Proteomes" id="UP000626180">
    <property type="component" value="Unassembled WGS sequence"/>
</dbReference>
<organism evidence="8 9">
    <name type="scientific">Pseudomonas luteola</name>
    <dbReference type="NCBI Taxonomy" id="47886"/>
    <lineage>
        <taxon>Bacteria</taxon>
        <taxon>Pseudomonadati</taxon>
        <taxon>Pseudomonadota</taxon>
        <taxon>Gammaproteobacteria</taxon>
        <taxon>Pseudomonadales</taxon>
        <taxon>Pseudomonadaceae</taxon>
        <taxon>Pseudomonas</taxon>
    </lineage>
</organism>
<dbReference type="PANTHER" id="PTHR42693:SF33">
    <property type="entry name" value="ARYLSULFATASE"/>
    <property type="match status" value="1"/>
</dbReference>
<feature type="signal peptide" evidence="5">
    <location>
        <begin position="1"/>
        <end position="22"/>
    </location>
</feature>
<comment type="similarity">
    <text evidence="1">Belongs to the sulfatase family.</text>
</comment>
<dbReference type="EMBL" id="UAUF01000015">
    <property type="protein sequence ID" value="SPZ16273.1"/>
    <property type="molecule type" value="Genomic_DNA"/>
</dbReference>
<evidence type="ECO:0000256" key="2">
    <source>
        <dbReference type="ARBA" id="ARBA00022723"/>
    </source>
</evidence>
<dbReference type="PANTHER" id="PTHR42693">
    <property type="entry name" value="ARYLSULFATASE FAMILY MEMBER"/>
    <property type="match status" value="1"/>
</dbReference>